<feature type="transmembrane region" description="Helical" evidence="2">
    <location>
        <begin position="705"/>
        <end position="729"/>
    </location>
</feature>
<dbReference type="AlphaFoldDB" id="A0AAJ0GUT9"/>
<feature type="compositionally biased region" description="Low complexity" evidence="1">
    <location>
        <begin position="410"/>
        <end position="422"/>
    </location>
</feature>
<feature type="compositionally biased region" description="Low complexity" evidence="1">
    <location>
        <begin position="554"/>
        <end position="567"/>
    </location>
</feature>
<evidence type="ECO:0000256" key="2">
    <source>
        <dbReference type="SAM" id="Phobius"/>
    </source>
</evidence>
<gene>
    <name evidence="3" type="ORF">B0T15DRAFT_527614</name>
</gene>
<feature type="compositionally biased region" description="Low complexity" evidence="1">
    <location>
        <begin position="633"/>
        <end position="649"/>
    </location>
</feature>
<reference evidence="3" key="1">
    <citation type="journal article" date="2023" name="Mol. Phylogenet. Evol.">
        <title>Genome-scale phylogeny and comparative genomics of the fungal order Sordariales.</title>
        <authorList>
            <person name="Hensen N."/>
            <person name="Bonometti L."/>
            <person name="Westerberg I."/>
            <person name="Brannstrom I.O."/>
            <person name="Guillou S."/>
            <person name="Cros-Aarteil S."/>
            <person name="Calhoun S."/>
            <person name="Haridas S."/>
            <person name="Kuo A."/>
            <person name="Mondo S."/>
            <person name="Pangilinan J."/>
            <person name="Riley R."/>
            <person name="LaButti K."/>
            <person name="Andreopoulos B."/>
            <person name="Lipzen A."/>
            <person name="Chen C."/>
            <person name="Yan M."/>
            <person name="Daum C."/>
            <person name="Ng V."/>
            <person name="Clum A."/>
            <person name="Steindorff A."/>
            <person name="Ohm R.A."/>
            <person name="Martin F."/>
            <person name="Silar P."/>
            <person name="Natvig D.O."/>
            <person name="Lalanne C."/>
            <person name="Gautier V."/>
            <person name="Ament-Velasquez S.L."/>
            <person name="Kruys A."/>
            <person name="Hutchinson M.I."/>
            <person name="Powell A.J."/>
            <person name="Barry K."/>
            <person name="Miller A.N."/>
            <person name="Grigoriev I.V."/>
            <person name="Debuchy R."/>
            <person name="Gladieux P."/>
            <person name="Hiltunen Thoren M."/>
            <person name="Johannesson H."/>
        </authorList>
    </citation>
    <scope>NUCLEOTIDE SEQUENCE</scope>
    <source>
        <strain evidence="3">CBS 333.67</strain>
    </source>
</reference>
<sequence>MRREEEEEQEDEEEMEMVLLRREEEKAERRKAALREALARQGVRWRKGQDGWSSVVVGGGGGLSPIPGSVASSSSSARTRSVGDGGSPHQHQHQQQPVVLIPQRTDSFLGLAAVAREMKESRHRRLIMGGGGDIVQPRPLERVEEEEGAPLDGGALVALREAMARYMFPPEVPRRRGSRQQDASRLLEYRPGWELGDLIVVRPDLRKPSENRGVGGLAPGRVTELDGSAPAEQWAGRLIQDRDRQNQWNSSSHGHVVLQATSSATSGSGPGRAFPSACTHTTTTTGSEHLRRHRHRIDTRPYDATLDGSQDAPPLTRCPSTGTALSQPALLPSSTAPPSSVCSGQQDSPGGMQLSVWPSISSPGPQSGPTTPALVQEEKEKDGIDPLDDDNNKKNNNGDPILPPPPEPEPGSATASSSTSTTQRKAATPTKEEQGTTTRPQSRTAAADWGIPKTLRKPNEATGTGTGTTRHNRSSPMCIRTSTYLMTLPTADPAAEAEAEADLARGAARTAYATLSRCHQHHPLATTIARLLLLRPVPNPGGSGRGQDQGLGQGAAATNKGQAQAQGKGKKEDKDKNEKGAGQQQQPTKKNKKGKGNEDTEQTAAAENAKGNGDSNSTGKKAKAKAKADAKDNNNNNNNNNNNSSSSPAGGAGGGGGSIELIVRWTRTAAVTFERVVAAYWQLVSPAFDGCSDLRRRVDRAQATWGDVVVCVLAAVFVVLVLSAGAWAVRATVWIASVLAEVCRVVRVVAGL</sequence>
<feature type="compositionally biased region" description="Low complexity" evidence="1">
    <location>
        <begin position="323"/>
        <end position="340"/>
    </location>
</feature>
<feature type="compositionally biased region" description="Low complexity" evidence="1">
    <location>
        <begin position="64"/>
        <end position="82"/>
    </location>
</feature>
<reference evidence="3" key="2">
    <citation type="submission" date="2023-06" db="EMBL/GenBank/DDBJ databases">
        <authorList>
            <consortium name="Lawrence Berkeley National Laboratory"/>
            <person name="Mondo S.J."/>
            <person name="Hensen N."/>
            <person name="Bonometti L."/>
            <person name="Westerberg I."/>
            <person name="Brannstrom I.O."/>
            <person name="Guillou S."/>
            <person name="Cros-Aarteil S."/>
            <person name="Calhoun S."/>
            <person name="Haridas S."/>
            <person name="Kuo A."/>
            <person name="Pangilinan J."/>
            <person name="Riley R."/>
            <person name="Labutti K."/>
            <person name="Andreopoulos B."/>
            <person name="Lipzen A."/>
            <person name="Chen C."/>
            <person name="Yanf M."/>
            <person name="Daum C."/>
            <person name="Ng V."/>
            <person name="Clum A."/>
            <person name="Steindorff A."/>
            <person name="Ohm R."/>
            <person name="Martin F."/>
            <person name="Silar P."/>
            <person name="Natvig D."/>
            <person name="Lalanne C."/>
            <person name="Gautier V."/>
            <person name="Ament-Velasquez S.L."/>
            <person name="Kruys A."/>
            <person name="Hutchinson M.I."/>
            <person name="Powell A.J."/>
            <person name="Barry K."/>
            <person name="Miller A.N."/>
            <person name="Grigoriev I.V."/>
            <person name="Debuchy R."/>
            <person name="Gladieux P."/>
            <person name="Thoren M.H."/>
            <person name="Johannesson H."/>
        </authorList>
    </citation>
    <scope>NUCLEOTIDE SEQUENCE</scope>
    <source>
        <strain evidence="3">CBS 333.67</strain>
    </source>
</reference>
<feature type="compositionally biased region" description="Low complexity" evidence="1">
    <location>
        <begin position="358"/>
        <end position="372"/>
    </location>
</feature>
<keyword evidence="2" id="KW-1133">Transmembrane helix</keyword>
<dbReference type="EMBL" id="JAUDZG010000003">
    <property type="protein sequence ID" value="KAK3306581.1"/>
    <property type="molecule type" value="Genomic_DNA"/>
</dbReference>
<protein>
    <submittedName>
        <fullName evidence="3">Uncharacterized protein</fullName>
    </submittedName>
</protein>
<accession>A0AAJ0GUT9</accession>
<feature type="region of interest" description="Disordered" evidence="1">
    <location>
        <begin position="262"/>
        <end position="475"/>
    </location>
</feature>
<organism evidence="3 4">
    <name type="scientific">Chaetomium strumarium</name>
    <dbReference type="NCBI Taxonomy" id="1170767"/>
    <lineage>
        <taxon>Eukaryota</taxon>
        <taxon>Fungi</taxon>
        <taxon>Dikarya</taxon>
        <taxon>Ascomycota</taxon>
        <taxon>Pezizomycotina</taxon>
        <taxon>Sordariomycetes</taxon>
        <taxon>Sordariomycetidae</taxon>
        <taxon>Sordariales</taxon>
        <taxon>Chaetomiaceae</taxon>
        <taxon>Chaetomium</taxon>
    </lineage>
</organism>
<keyword evidence="4" id="KW-1185">Reference proteome</keyword>
<feature type="region of interest" description="Disordered" evidence="1">
    <location>
        <begin position="536"/>
        <end position="653"/>
    </location>
</feature>
<feature type="compositionally biased region" description="Basic and acidic residues" evidence="1">
    <location>
        <begin position="569"/>
        <end position="579"/>
    </location>
</feature>
<keyword evidence="2" id="KW-0472">Membrane</keyword>
<evidence type="ECO:0000313" key="3">
    <source>
        <dbReference type="EMBL" id="KAK3306581.1"/>
    </source>
</evidence>
<dbReference type="Proteomes" id="UP001273166">
    <property type="component" value="Unassembled WGS sequence"/>
</dbReference>
<evidence type="ECO:0000256" key="1">
    <source>
        <dbReference type="SAM" id="MobiDB-lite"/>
    </source>
</evidence>
<dbReference type="GeneID" id="87887816"/>
<comment type="caution">
    <text evidence="3">The sequence shown here is derived from an EMBL/GenBank/DDBJ whole genome shotgun (WGS) entry which is preliminary data.</text>
</comment>
<feature type="compositionally biased region" description="Polar residues" evidence="1">
    <location>
        <begin position="435"/>
        <end position="444"/>
    </location>
</feature>
<evidence type="ECO:0000313" key="4">
    <source>
        <dbReference type="Proteomes" id="UP001273166"/>
    </source>
</evidence>
<proteinExistence type="predicted"/>
<feature type="compositionally biased region" description="Gly residues" evidence="1">
    <location>
        <begin position="541"/>
        <end position="553"/>
    </location>
</feature>
<keyword evidence="2" id="KW-0812">Transmembrane</keyword>
<name>A0AAJ0GUT9_9PEZI</name>
<dbReference type="RefSeq" id="XP_062722361.1">
    <property type="nucleotide sequence ID" value="XM_062868987.1"/>
</dbReference>
<feature type="region of interest" description="Disordered" evidence="1">
    <location>
        <begin position="39"/>
        <end position="96"/>
    </location>
</feature>